<dbReference type="PIRSF" id="PIRSF017388">
    <property type="entry name" value="Esterase_lipase"/>
    <property type="match status" value="1"/>
</dbReference>
<proteinExistence type="predicted"/>
<feature type="site" description="Important for substrate specificity" evidence="2">
    <location>
        <position position="140"/>
    </location>
</feature>
<keyword evidence="5" id="KW-1185">Reference proteome</keyword>
<dbReference type="EMBL" id="LNQN01000001">
    <property type="protein sequence ID" value="KSU84554.1"/>
    <property type="molecule type" value="Genomic_DNA"/>
</dbReference>
<evidence type="ECO:0000313" key="4">
    <source>
        <dbReference type="EMBL" id="KSU84554.1"/>
    </source>
</evidence>
<evidence type="ECO:0000313" key="5">
    <source>
        <dbReference type="Proteomes" id="UP000054099"/>
    </source>
</evidence>
<dbReference type="InterPro" id="IPR022742">
    <property type="entry name" value="Hydrolase_4"/>
</dbReference>
<comment type="caution">
    <text evidence="4">The sequence shown here is derived from an EMBL/GenBank/DDBJ whole genome shotgun (WGS) entry which is preliminary data.</text>
</comment>
<feature type="domain" description="Serine aminopeptidase S33" evidence="3">
    <location>
        <begin position="15"/>
        <end position="150"/>
    </location>
</feature>
<dbReference type="AlphaFoldDB" id="A0A0V8JCB7"/>
<dbReference type="OrthoDB" id="9800213at2"/>
<dbReference type="Gene3D" id="3.40.50.1820">
    <property type="entry name" value="alpha/beta hydrolase"/>
    <property type="match status" value="1"/>
</dbReference>
<accession>A0A0V8JCB7</accession>
<dbReference type="GO" id="GO:0052689">
    <property type="term" value="F:carboxylic ester hydrolase activity"/>
    <property type="evidence" value="ECO:0007669"/>
    <property type="project" value="InterPro"/>
</dbReference>
<dbReference type="RefSeq" id="WP_061968289.1">
    <property type="nucleotide sequence ID" value="NZ_FMAV01000001.1"/>
</dbReference>
<sequence length="249" mass="28040">MKIVPAKPFFFEGGKRAVLLLHGFTGNTVDIRELGRYLNDKGYTCLGPLYEGHGDTPERLVTTTAEQWWKSVEEGYQSLKEKGYEEIAVIGLSLGGVFAIKTAYTYPVKGLVSMCAPVKPKSTEDLGLHVSSFTKRYKKIFRKPAEQIEAEWEELKPQSDEAVKSLQAVIEEVGPRLDRIYCPVLVVQSGKDHPTNQESAQIIYDEVSTQHKSLVWYENSPHLVTRGPDRGKLHNEVLQFLEGLEWSGN</sequence>
<evidence type="ECO:0000259" key="3">
    <source>
        <dbReference type="Pfam" id="PF12146"/>
    </source>
</evidence>
<gene>
    <name evidence="4" type="ORF">AS030_03135</name>
</gene>
<evidence type="ECO:0000256" key="1">
    <source>
        <dbReference type="PIRSR" id="PIRSR017388-1"/>
    </source>
</evidence>
<feature type="active site" description="Charge relay system" evidence="1">
    <location>
        <position position="192"/>
    </location>
</feature>
<protein>
    <submittedName>
        <fullName evidence="4">Carboxylesterase</fullName>
    </submittedName>
</protein>
<dbReference type="SUPFAM" id="SSF53474">
    <property type="entry name" value="alpha/beta-Hydrolases"/>
    <property type="match status" value="1"/>
</dbReference>
<dbReference type="InterPro" id="IPR012354">
    <property type="entry name" value="Esterase_lipase"/>
</dbReference>
<dbReference type="PANTHER" id="PTHR11614">
    <property type="entry name" value="PHOSPHOLIPASE-RELATED"/>
    <property type="match status" value="1"/>
</dbReference>
<dbReference type="InterPro" id="IPR029058">
    <property type="entry name" value="AB_hydrolase_fold"/>
</dbReference>
<organism evidence="4 5">
    <name type="scientific">Fictibacillus enclensis</name>
    <dbReference type="NCBI Taxonomy" id="1017270"/>
    <lineage>
        <taxon>Bacteria</taxon>
        <taxon>Bacillati</taxon>
        <taxon>Bacillota</taxon>
        <taxon>Bacilli</taxon>
        <taxon>Bacillales</taxon>
        <taxon>Fictibacillaceae</taxon>
        <taxon>Fictibacillus</taxon>
    </lineage>
</organism>
<name>A0A0V8JCB7_9BACL</name>
<dbReference type="Pfam" id="PF12146">
    <property type="entry name" value="Hydrolase_4"/>
    <property type="match status" value="1"/>
</dbReference>
<dbReference type="Proteomes" id="UP000054099">
    <property type="component" value="Unassembled WGS sequence"/>
</dbReference>
<dbReference type="InterPro" id="IPR051044">
    <property type="entry name" value="MAG_DAG_Lipase"/>
</dbReference>
<feature type="active site" description="Charge relay system" evidence="1">
    <location>
        <position position="222"/>
    </location>
</feature>
<reference evidence="4 5" key="1">
    <citation type="journal article" date="2014" name="Antonie Van Leeuwenhoek">
        <title>Fictibacillus enclensis sp. nov., isolated from marine sediment.</title>
        <authorList>
            <person name="Dastager S.G."/>
            <person name="Mawlankar R."/>
            <person name="Srinivasan K."/>
            <person name="Tang S.K."/>
            <person name="Lee J.C."/>
            <person name="Ramana V.V."/>
            <person name="Shouche Y.S."/>
        </authorList>
    </citation>
    <scope>NUCLEOTIDE SEQUENCE [LARGE SCALE GENOMIC DNA]</scope>
    <source>
        <strain evidence="4 5">NIO-1003</strain>
    </source>
</reference>
<evidence type="ECO:0000256" key="2">
    <source>
        <dbReference type="PIRSR" id="PIRSR017388-3"/>
    </source>
</evidence>
<feature type="active site" description="Nucleophile" evidence="1">
    <location>
        <position position="93"/>
    </location>
</feature>